<dbReference type="InterPro" id="IPR029044">
    <property type="entry name" value="Nucleotide-diphossugar_trans"/>
</dbReference>
<dbReference type="PIRSF" id="PIRSF037382">
    <property type="entry name" value="CCT_LicC"/>
    <property type="match status" value="1"/>
</dbReference>
<dbReference type="RefSeq" id="WP_307355339.1">
    <property type="nucleotide sequence ID" value="NZ_BAAACJ010000012.1"/>
</dbReference>
<evidence type="ECO:0000313" key="4">
    <source>
        <dbReference type="EMBL" id="MDQ0479247.1"/>
    </source>
</evidence>
<evidence type="ECO:0000256" key="2">
    <source>
        <dbReference type="ARBA" id="ARBA00022695"/>
    </source>
</evidence>
<dbReference type="EMBL" id="JAUSWN010000006">
    <property type="protein sequence ID" value="MDQ0479247.1"/>
    <property type="molecule type" value="Genomic_DNA"/>
</dbReference>
<evidence type="ECO:0000313" key="5">
    <source>
        <dbReference type="Proteomes" id="UP001224418"/>
    </source>
</evidence>
<evidence type="ECO:0000256" key="1">
    <source>
        <dbReference type="ARBA" id="ARBA00022679"/>
    </source>
</evidence>
<dbReference type="InterPro" id="IPR050065">
    <property type="entry name" value="GlmU-like"/>
</dbReference>
<protein>
    <submittedName>
        <fullName evidence="4">CTP:phosphocholine cytidylyltransferase-like protein</fullName>
    </submittedName>
</protein>
<gene>
    <name evidence="4" type="ORF">QOZ93_000987</name>
</gene>
<dbReference type="CDD" id="cd02523">
    <property type="entry name" value="PC_cytidylyltransferase"/>
    <property type="match status" value="1"/>
</dbReference>
<feature type="domain" description="Nucleotidyl transferase" evidence="3">
    <location>
        <begin position="3"/>
        <end position="185"/>
    </location>
</feature>
<dbReference type="InterPro" id="IPR017189">
    <property type="entry name" value="CTP-phospocholine_CTT"/>
</dbReference>
<dbReference type="Proteomes" id="UP001224418">
    <property type="component" value="Unassembled WGS sequence"/>
</dbReference>
<dbReference type="SUPFAM" id="SSF53448">
    <property type="entry name" value="Nucleotide-diphospho-sugar transferases"/>
    <property type="match status" value="1"/>
</dbReference>
<proteinExistence type="predicted"/>
<sequence>MNAIILAAGKGTRLRPLTNEIPKPLVKVLDKPIIETQIEHLISVGIRNIIVVSGYKGEKLLYLEKKFKIKIIHNPYYNEFNNIYSMYLVRQYLENSYVLDGDVYIDKNVFTKDISRSTYFGIYKSCFNNEWVINSDENLKVNSISIESTKNKYILSGISYWNREAGKFIKKELEEYVKNKEIKDLYWDDIVRINIQKLNVYLKPLNEYSCYEIDNIKDLNKIHSILKNRGL</sequence>
<keyword evidence="1" id="KW-0808">Transferase</keyword>
<dbReference type="Gene3D" id="3.90.550.10">
    <property type="entry name" value="Spore Coat Polysaccharide Biosynthesis Protein SpsA, Chain A"/>
    <property type="match status" value="1"/>
</dbReference>
<reference evidence="4 5" key="1">
    <citation type="submission" date="2023-07" db="EMBL/GenBank/DDBJ databases">
        <title>Genomic Encyclopedia of Type Strains, Phase IV (KMG-IV): sequencing the most valuable type-strain genomes for metagenomic binning, comparative biology and taxonomic classification.</title>
        <authorList>
            <person name="Goeker M."/>
        </authorList>
    </citation>
    <scope>NUCLEOTIDE SEQUENCE [LARGE SCALE GENOMIC DNA]</scope>
    <source>
        <strain evidence="4 5">DSM 1400</strain>
    </source>
</reference>
<name>A0ABU0JTK2_HATLI</name>
<keyword evidence="2" id="KW-0548">Nucleotidyltransferase</keyword>
<evidence type="ECO:0000259" key="3">
    <source>
        <dbReference type="Pfam" id="PF00483"/>
    </source>
</evidence>
<comment type="caution">
    <text evidence="4">The sequence shown here is derived from an EMBL/GenBank/DDBJ whole genome shotgun (WGS) entry which is preliminary data.</text>
</comment>
<accession>A0ABU0JTK2</accession>
<keyword evidence="5" id="KW-1185">Reference proteome</keyword>
<dbReference type="PANTHER" id="PTHR43584:SF5">
    <property type="entry name" value="PROTEIN LICC"/>
    <property type="match status" value="1"/>
</dbReference>
<dbReference type="Pfam" id="PF00483">
    <property type="entry name" value="NTP_transferase"/>
    <property type="match status" value="1"/>
</dbReference>
<organism evidence="4 5">
    <name type="scientific">Hathewaya limosa</name>
    <name type="common">Clostridium limosum</name>
    <dbReference type="NCBI Taxonomy" id="1536"/>
    <lineage>
        <taxon>Bacteria</taxon>
        <taxon>Bacillati</taxon>
        <taxon>Bacillota</taxon>
        <taxon>Clostridia</taxon>
        <taxon>Eubacteriales</taxon>
        <taxon>Clostridiaceae</taxon>
        <taxon>Hathewaya</taxon>
    </lineage>
</organism>
<dbReference type="PANTHER" id="PTHR43584">
    <property type="entry name" value="NUCLEOTIDYL TRANSFERASE"/>
    <property type="match status" value="1"/>
</dbReference>
<dbReference type="InterPro" id="IPR005835">
    <property type="entry name" value="NTP_transferase_dom"/>
</dbReference>